<dbReference type="InterPro" id="IPR017853">
    <property type="entry name" value="GH"/>
</dbReference>
<evidence type="ECO:0000313" key="6">
    <source>
        <dbReference type="Proteomes" id="UP000092967"/>
    </source>
</evidence>
<keyword evidence="6" id="KW-1185">Reference proteome</keyword>
<proteinExistence type="predicted"/>
<protein>
    <submittedName>
        <fullName evidence="5">Glycosyl hydrolase family 5</fullName>
    </submittedName>
</protein>
<name>A0A1B1Y810_9FLAO</name>
<dbReference type="RefSeq" id="WP_068827535.1">
    <property type="nucleotide sequence ID" value="NZ_CP014224.1"/>
</dbReference>
<dbReference type="InterPro" id="IPR045053">
    <property type="entry name" value="MAN-like"/>
</dbReference>
<dbReference type="SUPFAM" id="SSF51445">
    <property type="entry name" value="(Trans)glycosidases"/>
    <property type="match status" value="1"/>
</dbReference>
<dbReference type="KEGG" id="wfu:AXE80_11690"/>
<organism evidence="5 6">
    <name type="scientific">Wenyingzhuangia fucanilytica</name>
    <dbReference type="NCBI Taxonomy" id="1790137"/>
    <lineage>
        <taxon>Bacteria</taxon>
        <taxon>Pseudomonadati</taxon>
        <taxon>Bacteroidota</taxon>
        <taxon>Flavobacteriia</taxon>
        <taxon>Flavobacteriales</taxon>
        <taxon>Flavobacteriaceae</taxon>
        <taxon>Wenyingzhuangia</taxon>
    </lineage>
</organism>
<feature type="domain" description="Glycoside hydrolase family 2 catalytic" evidence="4">
    <location>
        <begin position="314"/>
        <end position="447"/>
    </location>
</feature>
<evidence type="ECO:0000313" key="5">
    <source>
        <dbReference type="EMBL" id="ANW96905.1"/>
    </source>
</evidence>
<dbReference type="InterPro" id="IPR018087">
    <property type="entry name" value="Glyco_hydro_5_CS"/>
</dbReference>
<gene>
    <name evidence="5" type="ORF">AXE80_11690</name>
</gene>
<keyword evidence="3" id="KW-0472">Membrane</keyword>
<reference evidence="5 6" key="1">
    <citation type="submission" date="2016-02" db="EMBL/GenBank/DDBJ databases">
        <authorList>
            <person name="Wen L."/>
            <person name="He K."/>
            <person name="Yang H."/>
        </authorList>
    </citation>
    <scope>NUCLEOTIDE SEQUENCE [LARGE SCALE GENOMIC DNA]</scope>
    <source>
        <strain evidence="5 6">CZ1127</strain>
    </source>
</reference>
<dbReference type="PANTHER" id="PTHR31451:SF66">
    <property type="entry name" value="GLYCOSIDE HYDROLASE FAMILY 5 DOMAIN-CONTAINING PROTEIN"/>
    <property type="match status" value="1"/>
</dbReference>
<dbReference type="AlphaFoldDB" id="A0A1B1Y810"/>
<dbReference type="STRING" id="1790137.AXE80_11690"/>
<dbReference type="GO" id="GO:0004553">
    <property type="term" value="F:hydrolase activity, hydrolyzing O-glycosyl compounds"/>
    <property type="evidence" value="ECO:0007669"/>
    <property type="project" value="InterPro"/>
</dbReference>
<evidence type="ECO:0000256" key="3">
    <source>
        <dbReference type="SAM" id="Phobius"/>
    </source>
</evidence>
<dbReference type="GO" id="GO:0005975">
    <property type="term" value="P:carbohydrate metabolic process"/>
    <property type="evidence" value="ECO:0007669"/>
    <property type="project" value="InterPro"/>
</dbReference>
<dbReference type="Gene3D" id="3.20.20.80">
    <property type="entry name" value="Glycosidases"/>
    <property type="match status" value="1"/>
</dbReference>
<accession>A0A1B1Y810</accession>
<evidence type="ECO:0000256" key="2">
    <source>
        <dbReference type="ARBA" id="ARBA00023295"/>
    </source>
</evidence>
<keyword evidence="2" id="KW-0326">Glycosidase</keyword>
<evidence type="ECO:0000256" key="1">
    <source>
        <dbReference type="ARBA" id="ARBA00022801"/>
    </source>
</evidence>
<dbReference type="InterPro" id="IPR006103">
    <property type="entry name" value="Glyco_hydro_2_cat"/>
</dbReference>
<dbReference type="PROSITE" id="PS00659">
    <property type="entry name" value="GLYCOSYL_HYDROL_F5"/>
    <property type="match status" value="1"/>
</dbReference>
<dbReference type="EMBL" id="CP014224">
    <property type="protein sequence ID" value="ANW96905.1"/>
    <property type="molecule type" value="Genomic_DNA"/>
</dbReference>
<dbReference type="PANTHER" id="PTHR31451">
    <property type="match status" value="1"/>
</dbReference>
<keyword evidence="3" id="KW-0812">Transmembrane</keyword>
<sequence length="506" mass="59258">MTLSIHKNILKISLFVIYITVTLLVVFGLSAVFTYLNTGADRNLILHNKIHETVHYQPQINWDLSNTEGRQVSNTTIQNLEKDYLNAWYVKQVAFEKNTNKGLKDYYTKSSLKNILTSIENNTKNNVHIKGTTLNHNPSLDFFSEDGQLIVITDKNVKEYKRLYKNNILQLETTEVNSYKILLLLEDGFWRIRQILRINPTNNNTSQTPFINLEQDIKGINYYPQNTAWDMFGDDFDTQIIDKDFKIIKDAGLNTIRVFIQYEDFGKSEVKQNKLEKLTKTLNLASKNNLKVIITLFDFYGDYQVLDWTLNNKHATTIVNHCKEHPALLAWDIKNEPNLDFDSRGKQNVLAWLKQMIYHVKTTDRHHPVTIGWSNTKSATYLSDMVDFVSFHYYEDLNQLEKAYQQLKKEIPTKEIVLGEYGMSSYRGLWSPFGNSEKDQAEYHQQFQEIAHKNKIPFVSWTLYDFKKIPKEVVGQLPWRKYNQKHFGFINQSGKRKASFQYIAKP</sequence>
<dbReference type="Proteomes" id="UP000092967">
    <property type="component" value="Chromosome"/>
</dbReference>
<dbReference type="Pfam" id="PF02836">
    <property type="entry name" value="Glyco_hydro_2_C"/>
    <property type="match status" value="1"/>
</dbReference>
<keyword evidence="1 5" id="KW-0378">Hydrolase</keyword>
<dbReference type="OrthoDB" id="9774262at2"/>
<keyword evidence="3" id="KW-1133">Transmembrane helix</keyword>
<feature type="transmembrane region" description="Helical" evidence="3">
    <location>
        <begin position="12"/>
        <end position="36"/>
    </location>
</feature>
<evidence type="ECO:0000259" key="4">
    <source>
        <dbReference type="Pfam" id="PF02836"/>
    </source>
</evidence>